<dbReference type="GO" id="GO:0003964">
    <property type="term" value="F:RNA-directed DNA polymerase activity"/>
    <property type="evidence" value="ECO:0007669"/>
    <property type="project" value="UniProtKB-KW"/>
</dbReference>
<keyword evidence="1" id="KW-1133">Transmembrane helix</keyword>
<organism evidence="2 3">
    <name type="scientific">Aphis craccivora</name>
    <name type="common">Cowpea aphid</name>
    <dbReference type="NCBI Taxonomy" id="307492"/>
    <lineage>
        <taxon>Eukaryota</taxon>
        <taxon>Metazoa</taxon>
        <taxon>Ecdysozoa</taxon>
        <taxon>Arthropoda</taxon>
        <taxon>Hexapoda</taxon>
        <taxon>Insecta</taxon>
        <taxon>Pterygota</taxon>
        <taxon>Neoptera</taxon>
        <taxon>Paraneoptera</taxon>
        <taxon>Hemiptera</taxon>
        <taxon>Sternorrhyncha</taxon>
        <taxon>Aphidomorpha</taxon>
        <taxon>Aphidoidea</taxon>
        <taxon>Aphididae</taxon>
        <taxon>Aphidini</taxon>
        <taxon>Aphis</taxon>
        <taxon>Aphis</taxon>
    </lineage>
</organism>
<keyword evidence="1" id="KW-0812">Transmembrane</keyword>
<feature type="transmembrane region" description="Helical" evidence="1">
    <location>
        <begin position="20"/>
        <end position="39"/>
    </location>
</feature>
<keyword evidence="2" id="KW-0695">RNA-directed DNA polymerase</keyword>
<evidence type="ECO:0000313" key="2">
    <source>
        <dbReference type="EMBL" id="KAF0771467.1"/>
    </source>
</evidence>
<keyword evidence="1" id="KW-0472">Membrane</keyword>
<evidence type="ECO:0000256" key="1">
    <source>
        <dbReference type="SAM" id="Phobius"/>
    </source>
</evidence>
<proteinExistence type="predicted"/>
<dbReference type="Proteomes" id="UP000478052">
    <property type="component" value="Unassembled WGS sequence"/>
</dbReference>
<evidence type="ECO:0000313" key="3">
    <source>
        <dbReference type="Proteomes" id="UP000478052"/>
    </source>
</evidence>
<keyword evidence="3" id="KW-1185">Reference proteome</keyword>
<keyword evidence="2" id="KW-0548">Nucleotidyltransferase</keyword>
<feature type="non-terminal residue" evidence="2">
    <location>
        <position position="1"/>
    </location>
</feature>
<keyword evidence="2" id="KW-0808">Transferase</keyword>
<dbReference type="EMBL" id="VUJU01000290">
    <property type="protein sequence ID" value="KAF0771467.1"/>
    <property type="molecule type" value="Genomic_DNA"/>
</dbReference>
<name>A0A6G0ZJL3_APHCR</name>
<protein>
    <submittedName>
        <fullName evidence="2">Putative RNA-directed DNA polymerase</fullName>
    </submittedName>
</protein>
<gene>
    <name evidence="2" type="ORF">FWK35_00004596</name>
</gene>
<dbReference type="AlphaFoldDB" id="A0A6G0ZJL3"/>
<comment type="caution">
    <text evidence="2">The sequence shown here is derived from an EMBL/GenBank/DDBJ whole genome shotgun (WGS) entry which is preliminary data.</text>
</comment>
<reference evidence="2 3" key="1">
    <citation type="submission" date="2019-08" db="EMBL/GenBank/DDBJ databases">
        <title>Whole genome of Aphis craccivora.</title>
        <authorList>
            <person name="Voronova N.V."/>
            <person name="Shulinski R.S."/>
            <person name="Bandarenka Y.V."/>
            <person name="Zhorov D.G."/>
            <person name="Warner D."/>
        </authorList>
    </citation>
    <scope>NUCLEOTIDE SEQUENCE [LARGE SCALE GENOMIC DNA]</scope>
    <source>
        <strain evidence="2">180601</strain>
        <tissue evidence="2">Whole Body</tissue>
    </source>
</reference>
<accession>A0A6G0ZJL3</accession>
<sequence>AETKNIYHALKINSSSNTKNYIIIISYSLSTLTLISNPYPRNKLVKLIFEINNPKCFMWVSSHIGIPENEKSETIVFKAI</sequence>